<dbReference type="Pfam" id="PF02663">
    <property type="entry name" value="FmdE"/>
    <property type="match status" value="1"/>
</dbReference>
<comment type="caution">
    <text evidence="2">The sequence shown here is derived from an EMBL/GenBank/DDBJ whole genome shotgun (WGS) entry which is preliminary data.</text>
</comment>
<dbReference type="PANTHER" id="PTHR39418:SF1">
    <property type="entry name" value="DEHYDROGENASE"/>
    <property type="match status" value="1"/>
</dbReference>
<dbReference type="PANTHER" id="PTHR39418">
    <property type="entry name" value="DEHYDROGENASE-RELATED"/>
    <property type="match status" value="1"/>
</dbReference>
<keyword evidence="3" id="KW-1185">Reference proteome</keyword>
<dbReference type="RefSeq" id="WP_040498525.1">
    <property type="nucleotide sequence ID" value="NZ_CABKOI010000020.1"/>
</dbReference>
<dbReference type="Proteomes" id="UP000233350">
    <property type="component" value="Unassembled WGS sequence"/>
</dbReference>
<name>A0A2N3PI62_9HELI</name>
<protein>
    <recommendedName>
        <fullName evidence="1">Formylmethanofuran dehydrogenase subunit E domain-containing protein</fullName>
    </recommendedName>
</protein>
<dbReference type="SUPFAM" id="SSF143555">
    <property type="entry name" value="FwdE-like"/>
    <property type="match status" value="1"/>
</dbReference>
<proteinExistence type="predicted"/>
<dbReference type="InterPro" id="IPR003814">
    <property type="entry name" value="FmdEsu_dom"/>
</dbReference>
<dbReference type="Gene3D" id="3.30.1330.130">
    <property type="match status" value="1"/>
</dbReference>
<feature type="domain" description="Formylmethanofuran dehydrogenase subunit E" evidence="1">
    <location>
        <begin position="12"/>
        <end position="105"/>
    </location>
</feature>
<evidence type="ECO:0000313" key="3">
    <source>
        <dbReference type="Proteomes" id="UP000233350"/>
    </source>
</evidence>
<dbReference type="PIRSF" id="PIRSF006578">
    <property type="entry name" value="FwdE"/>
    <property type="match status" value="1"/>
</dbReference>
<dbReference type="InterPro" id="IPR026328">
    <property type="entry name" value="FmdE"/>
</dbReference>
<dbReference type="STRING" id="556267.HWAG_00887"/>
<organism evidence="2 3">
    <name type="scientific">Helicobacter winghamensis</name>
    <dbReference type="NCBI Taxonomy" id="157268"/>
    <lineage>
        <taxon>Bacteria</taxon>
        <taxon>Pseudomonadati</taxon>
        <taxon>Campylobacterota</taxon>
        <taxon>Epsilonproteobacteria</taxon>
        <taxon>Campylobacterales</taxon>
        <taxon>Helicobacteraceae</taxon>
        <taxon>Helicobacter</taxon>
    </lineage>
</organism>
<evidence type="ECO:0000313" key="2">
    <source>
        <dbReference type="EMBL" id="PKT80355.1"/>
    </source>
</evidence>
<dbReference type="EMBL" id="MBPK01000043">
    <property type="protein sequence ID" value="PKT80355.1"/>
    <property type="molecule type" value="Genomic_DNA"/>
</dbReference>
<dbReference type="AlphaFoldDB" id="A0A2N3PI62"/>
<gene>
    <name evidence="2" type="ORF">BCM31_03150</name>
</gene>
<reference evidence="2 3" key="1">
    <citation type="submission" date="2016-07" db="EMBL/GenBank/DDBJ databases">
        <title>Detection of Helicobacter winghamensis from caecal content of red fox (Vulpes vulpes).</title>
        <authorList>
            <person name="Zanoni R.G."/>
            <person name="Florio D."/>
            <person name="Caffara M."/>
            <person name="Renzi M."/>
            <person name="Parisi A."/>
            <person name="Pasquali F."/>
            <person name="Manfreda G."/>
        </authorList>
    </citation>
    <scope>NUCLEOTIDE SEQUENCE [LARGE SCALE GENOMIC DNA]</scope>
    <source>
        <strain evidence="2 3">295_13</strain>
    </source>
</reference>
<dbReference type="InterPro" id="IPR053194">
    <property type="entry name" value="tRNA_methyltr_O"/>
</dbReference>
<accession>A0A2N3PI62</accession>
<sequence length="170" mass="18889">METALWEKTALFHGHKCPGLAIGYQAALLAKEVLEIDDLIDDEDIVCLSETDACGVDAIQVILKATLGTGSLHINYLGKHAFNIYNRRNGKKARFVFCDSTQFSSKEEKLAYILSKEPKDLFLIKETISDFPQKARLYDAIPCAICGEQTAKNTLISKNGEQICKTCQNL</sequence>
<evidence type="ECO:0000259" key="1">
    <source>
        <dbReference type="Pfam" id="PF02663"/>
    </source>
</evidence>